<dbReference type="EMBL" id="WIXE01016275">
    <property type="protein sequence ID" value="KAK5972806.1"/>
    <property type="molecule type" value="Genomic_DNA"/>
</dbReference>
<sequence>LRVHYHCYAEGPTMRFAYISGLLQLLLLSPCINFCIAEEDYVYIPQETDPPYTDDGDFDHNQGWPPWPPIMRRTTSSETRKTTTITRRPTTTKTTTTRRPTTTTTTTTTTTPTTTTTTTRRPTTTT</sequence>
<gene>
    <name evidence="2" type="ORF">GCK32_010969</name>
</gene>
<dbReference type="AlphaFoldDB" id="A0AAN8F3R1"/>
<feature type="compositionally biased region" description="Low complexity" evidence="1">
    <location>
        <begin position="72"/>
        <end position="126"/>
    </location>
</feature>
<evidence type="ECO:0000256" key="1">
    <source>
        <dbReference type="SAM" id="MobiDB-lite"/>
    </source>
</evidence>
<organism evidence="2 3">
    <name type="scientific">Trichostrongylus colubriformis</name>
    <name type="common">Black scour worm</name>
    <dbReference type="NCBI Taxonomy" id="6319"/>
    <lineage>
        <taxon>Eukaryota</taxon>
        <taxon>Metazoa</taxon>
        <taxon>Ecdysozoa</taxon>
        <taxon>Nematoda</taxon>
        <taxon>Chromadorea</taxon>
        <taxon>Rhabditida</taxon>
        <taxon>Rhabditina</taxon>
        <taxon>Rhabditomorpha</taxon>
        <taxon>Strongyloidea</taxon>
        <taxon>Trichostrongylidae</taxon>
        <taxon>Trichostrongylus</taxon>
    </lineage>
</organism>
<comment type="caution">
    <text evidence="2">The sequence shown here is derived from an EMBL/GenBank/DDBJ whole genome shotgun (WGS) entry which is preliminary data.</text>
</comment>
<dbReference type="Proteomes" id="UP001331761">
    <property type="component" value="Unassembled WGS sequence"/>
</dbReference>
<accession>A0AAN8F3R1</accession>
<feature type="non-terminal residue" evidence="2">
    <location>
        <position position="1"/>
    </location>
</feature>
<evidence type="ECO:0000313" key="2">
    <source>
        <dbReference type="EMBL" id="KAK5972806.1"/>
    </source>
</evidence>
<feature type="region of interest" description="Disordered" evidence="1">
    <location>
        <begin position="47"/>
        <end position="126"/>
    </location>
</feature>
<feature type="non-terminal residue" evidence="2">
    <location>
        <position position="126"/>
    </location>
</feature>
<evidence type="ECO:0000313" key="3">
    <source>
        <dbReference type="Proteomes" id="UP001331761"/>
    </source>
</evidence>
<protein>
    <submittedName>
        <fullName evidence="2">Uncharacterized protein</fullName>
    </submittedName>
</protein>
<proteinExistence type="predicted"/>
<name>A0AAN8F3R1_TRICO</name>
<keyword evidence="3" id="KW-1185">Reference proteome</keyword>
<reference evidence="2 3" key="1">
    <citation type="submission" date="2019-10" db="EMBL/GenBank/DDBJ databases">
        <title>Assembly and Annotation for the nematode Trichostrongylus colubriformis.</title>
        <authorList>
            <person name="Martin J."/>
        </authorList>
    </citation>
    <scope>NUCLEOTIDE SEQUENCE [LARGE SCALE GENOMIC DNA]</scope>
    <source>
        <strain evidence="2">G859</strain>
        <tissue evidence="2">Whole worm</tissue>
    </source>
</reference>